<evidence type="ECO:0000313" key="3">
    <source>
        <dbReference type="Proteomes" id="UP000250275"/>
    </source>
</evidence>
<dbReference type="Proteomes" id="UP000250275">
    <property type="component" value="Unassembled WGS sequence"/>
</dbReference>
<accession>A0A310SIY3</accession>
<gene>
    <name evidence="2" type="ORF">WN48_08333</name>
</gene>
<sequence>MAESKRVSRDPEYPGASDESKEATKRTGHENVARPRNELAAVDLGDGIKARGTGNIPSEAHRSRCSARNKIRPIPSPTGPASVPWKDVKGCCATPLAGRAREKEEEKEERKEDWLGGEGDRDSETRRGGRI</sequence>
<evidence type="ECO:0000256" key="1">
    <source>
        <dbReference type="SAM" id="MobiDB-lite"/>
    </source>
</evidence>
<protein>
    <submittedName>
        <fullName evidence="2">Uncharacterized protein</fullName>
    </submittedName>
</protein>
<organism evidence="2 3">
    <name type="scientific">Eufriesea mexicana</name>
    <dbReference type="NCBI Taxonomy" id="516756"/>
    <lineage>
        <taxon>Eukaryota</taxon>
        <taxon>Metazoa</taxon>
        <taxon>Ecdysozoa</taxon>
        <taxon>Arthropoda</taxon>
        <taxon>Hexapoda</taxon>
        <taxon>Insecta</taxon>
        <taxon>Pterygota</taxon>
        <taxon>Neoptera</taxon>
        <taxon>Endopterygota</taxon>
        <taxon>Hymenoptera</taxon>
        <taxon>Apocrita</taxon>
        <taxon>Aculeata</taxon>
        <taxon>Apoidea</taxon>
        <taxon>Anthophila</taxon>
        <taxon>Apidae</taxon>
        <taxon>Eufriesea</taxon>
    </lineage>
</organism>
<feature type="compositionally biased region" description="Basic and acidic residues" evidence="1">
    <location>
        <begin position="99"/>
        <end position="131"/>
    </location>
</feature>
<dbReference type="AlphaFoldDB" id="A0A310SIY3"/>
<feature type="region of interest" description="Disordered" evidence="1">
    <location>
        <begin position="1"/>
        <end position="131"/>
    </location>
</feature>
<proteinExistence type="predicted"/>
<name>A0A310SIY3_9HYME</name>
<keyword evidence="3" id="KW-1185">Reference proteome</keyword>
<reference evidence="2 3" key="1">
    <citation type="submission" date="2015-07" db="EMBL/GenBank/DDBJ databases">
        <title>The genome of Eufriesea mexicana.</title>
        <authorList>
            <person name="Pan H."/>
            <person name="Kapheim K."/>
        </authorList>
    </citation>
    <scope>NUCLEOTIDE SEQUENCE [LARGE SCALE GENOMIC DNA]</scope>
    <source>
        <strain evidence="2">0111107269</strain>
        <tissue evidence="2">Whole body</tissue>
    </source>
</reference>
<evidence type="ECO:0000313" key="2">
    <source>
        <dbReference type="EMBL" id="OAD54104.1"/>
    </source>
</evidence>
<dbReference type="EMBL" id="KQ765174">
    <property type="protein sequence ID" value="OAD54104.1"/>
    <property type="molecule type" value="Genomic_DNA"/>
</dbReference>
<feature type="compositionally biased region" description="Basic and acidic residues" evidence="1">
    <location>
        <begin position="1"/>
        <end position="37"/>
    </location>
</feature>